<dbReference type="GO" id="GO:0008270">
    <property type="term" value="F:zinc ion binding"/>
    <property type="evidence" value="ECO:0007669"/>
    <property type="project" value="UniProtKB-KW"/>
</dbReference>
<dbReference type="GO" id="GO:0070530">
    <property type="term" value="F:K63-linked polyubiquitin modification-dependent protein binding"/>
    <property type="evidence" value="ECO:0007669"/>
    <property type="project" value="TreeGrafter"/>
</dbReference>
<reference evidence="7 8" key="1">
    <citation type="journal article" date="2011" name="Proc. Natl. Acad. Sci. U.S.A.">
        <title>Comparative genomics of xylose-fermenting fungi for enhanced biofuel production.</title>
        <authorList>
            <person name="Wohlbach D.J."/>
            <person name="Kuo A."/>
            <person name="Sato T.K."/>
            <person name="Potts K.M."/>
            <person name="Salamov A.A."/>
            <person name="LaButti K.M."/>
            <person name="Sun H."/>
            <person name="Clum A."/>
            <person name="Pangilinan J.L."/>
            <person name="Lindquist E.A."/>
            <person name="Lucas S."/>
            <person name="Lapidus A."/>
            <person name="Jin M."/>
            <person name="Gunawan C."/>
            <person name="Balan V."/>
            <person name="Dale B.E."/>
            <person name="Jeffries T.W."/>
            <person name="Zinkel R."/>
            <person name="Barry K.W."/>
            <person name="Grigoriev I.V."/>
            <person name="Gasch A.P."/>
        </authorList>
    </citation>
    <scope>NUCLEOTIDE SEQUENCE [LARGE SCALE GENOMIC DNA]</scope>
    <source>
        <strain evidence="8">NRRL Y-27907 / 11-Y1</strain>
    </source>
</reference>
<dbReference type="InterPro" id="IPR000433">
    <property type="entry name" value="Znf_ZZ"/>
</dbReference>
<dbReference type="GeneID" id="18871549"/>
<dbReference type="Gene3D" id="3.30.60.90">
    <property type="match status" value="1"/>
</dbReference>
<evidence type="ECO:0000256" key="5">
    <source>
        <dbReference type="SAM" id="MobiDB-lite"/>
    </source>
</evidence>
<evidence type="ECO:0000259" key="6">
    <source>
        <dbReference type="PROSITE" id="PS50135"/>
    </source>
</evidence>
<dbReference type="EMBL" id="GL996503">
    <property type="protein sequence ID" value="EGW31368.1"/>
    <property type="molecule type" value="Genomic_DNA"/>
</dbReference>
<evidence type="ECO:0000313" key="8">
    <source>
        <dbReference type="Proteomes" id="UP000000709"/>
    </source>
</evidence>
<dbReference type="InterPro" id="IPR043145">
    <property type="entry name" value="Znf_ZZ_sf"/>
</dbReference>
<dbReference type="HOGENOM" id="CLU_022266_0_0_1"/>
<keyword evidence="1" id="KW-0479">Metal-binding</keyword>
<evidence type="ECO:0000256" key="4">
    <source>
        <dbReference type="PROSITE-ProRule" id="PRU00228"/>
    </source>
</evidence>
<organism evidence="8">
    <name type="scientific">Spathaspora passalidarum (strain NRRL Y-27907 / 11-Y1)</name>
    <dbReference type="NCBI Taxonomy" id="619300"/>
    <lineage>
        <taxon>Eukaryota</taxon>
        <taxon>Fungi</taxon>
        <taxon>Dikarya</taxon>
        <taxon>Ascomycota</taxon>
        <taxon>Saccharomycotina</taxon>
        <taxon>Pichiomycetes</taxon>
        <taxon>Debaryomycetaceae</taxon>
        <taxon>Spathaspora</taxon>
    </lineage>
</organism>
<evidence type="ECO:0000313" key="7">
    <source>
        <dbReference type="EMBL" id="EGW31368.1"/>
    </source>
</evidence>
<feature type="region of interest" description="Disordered" evidence="5">
    <location>
        <begin position="676"/>
        <end position="715"/>
    </location>
</feature>
<dbReference type="OMA" id="ICCDVCH"/>
<dbReference type="InParanoid" id="G3ARV1"/>
<evidence type="ECO:0000256" key="1">
    <source>
        <dbReference type="ARBA" id="ARBA00022723"/>
    </source>
</evidence>
<dbReference type="PROSITE" id="PS50135">
    <property type="entry name" value="ZF_ZZ_2"/>
    <property type="match status" value="1"/>
</dbReference>
<feature type="domain" description="ZZ-type" evidence="6">
    <location>
        <begin position="207"/>
        <end position="270"/>
    </location>
</feature>
<dbReference type="KEGG" id="spaa:SPAPADRAFT_51386"/>
<name>G3ARV1_SPAPN</name>
<dbReference type="CDD" id="cd02340">
    <property type="entry name" value="ZZ_NBR1_like"/>
    <property type="match status" value="1"/>
</dbReference>
<dbReference type="GO" id="GO:0035973">
    <property type="term" value="P:aggrephagy"/>
    <property type="evidence" value="ECO:0007669"/>
    <property type="project" value="TreeGrafter"/>
</dbReference>
<feature type="compositionally biased region" description="Polar residues" evidence="5">
    <location>
        <begin position="676"/>
        <end position="695"/>
    </location>
</feature>
<proteinExistence type="predicted"/>
<keyword evidence="2 4" id="KW-0863">Zinc-finger</keyword>
<dbReference type="SMART" id="SM00291">
    <property type="entry name" value="ZnF_ZZ"/>
    <property type="match status" value="1"/>
</dbReference>
<dbReference type="GO" id="GO:0007032">
    <property type="term" value="P:endosome organization"/>
    <property type="evidence" value="ECO:0007669"/>
    <property type="project" value="TreeGrafter"/>
</dbReference>
<gene>
    <name evidence="7" type="ORF">SPAPADRAFT_51386</name>
</gene>
<dbReference type="PANTHER" id="PTHR15090:SF0">
    <property type="entry name" value="SEQUESTOSOME-1"/>
    <property type="match status" value="1"/>
</dbReference>
<evidence type="ECO:0000256" key="2">
    <source>
        <dbReference type="ARBA" id="ARBA00022771"/>
    </source>
</evidence>
<dbReference type="GO" id="GO:0000423">
    <property type="term" value="P:mitophagy"/>
    <property type="evidence" value="ECO:0007669"/>
    <property type="project" value="TreeGrafter"/>
</dbReference>
<keyword evidence="3" id="KW-0862">Zinc</keyword>
<dbReference type="AlphaFoldDB" id="G3ARV1"/>
<dbReference type="PANTHER" id="PTHR15090">
    <property type="entry name" value="SEQUESTOSOME 1-RELATED"/>
    <property type="match status" value="1"/>
</dbReference>
<dbReference type="OrthoDB" id="661148at2759"/>
<keyword evidence="8" id="KW-1185">Reference proteome</keyword>
<dbReference type="SUPFAM" id="SSF57850">
    <property type="entry name" value="RING/U-box"/>
    <property type="match status" value="1"/>
</dbReference>
<sequence length="781" mass="86229">MSNHHHQITLKISINRVPGESTSSEAAPLERTIHVGREQFASVKTKAALTELLSKALNGELTSNDQFVSYTRKSKKHKDFIPLDSSDDFRSLARSLKVKNHVRLLVTDSSPSGTYSSNSKSKVRSTSALDFASLGDALIEAAFEHFKELFNDLASANNQVLRELSEHKPTTTEPTSAAEVNTNVTSDSMEADVSDVPKEEEEDVPVHSNICCDICHPNDFVPIRGIRYCCLVCPNFDLCASCEAKQQKEKKDYGTHLHSHAMAKITDPNPSFFKQAPHYQPFHCPEPLRTGPTCDVRGNDIILDIPLDGSKETKETLEKVFGNEACYGDFAADLEHYVKDSERYNQLVELVDAKAYEIDPEDDELKFAILKSIIEAAKTEIVETSDPVEASLTPTTSSDREVTPIFTTGEGQIVIRPKKSSQNSRIISLMLTNNSNDVIKGGTLRFEFFNSDKHDTVMVKNASDVKPGQQRFYNLGKLNDDLDKIEGTRLRITTSNAVLEGDYQNYTDSVLTIAAIKLPNHVVEEERKSESNTPEIIHDERALADSSEDLDKVKEGSVVVVGKDEDESSVLGEGDEVLVSLVPKSGTLSQIIITNKSGKTIDCSNLKFEIVNCFNKSVVAIIIRKNHGISPGKVGKFNISLSNAHTKYPFKLLMRNDHTTAFCDMDSDCLSGRFTFETSTPTSPQDTEGHTSNTESIDEKMEMSSPDEQESSGSFHSVVLPEIPRESLHIDAGSEYLDAIQSIETPEGNDSDEDYDVISVADDEEDASDFEILSSVSSNGQ</sequence>
<dbReference type="Proteomes" id="UP000000709">
    <property type="component" value="Unassembled WGS sequence"/>
</dbReference>
<dbReference type="RefSeq" id="XP_007376146.1">
    <property type="nucleotide sequence ID" value="XM_007376084.1"/>
</dbReference>
<dbReference type="GO" id="GO:0044753">
    <property type="term" value="C:amphisome"/>
    <property type="evidence" value="ECO:0007669"/>
    <property type="project" value="TreeGrafter"/>
</dbReference>
<dbReference type="eggNOG" id="KOG0504">
    <property type="taxonomic scope" value="Eukaryota"/>
</dbReference>
<accession>G3ARV1</accession>
<evidence type="ECO:0000256" key="3">
    <source>
        <dbReference type="ARBA" id="ARBA00022833"/>
    </source>
</evidence>
<dbReference type="STRING" id="619300.G3ARV1"/>
<feature type="compositionally biased region" description="Polar residues" evidence="5">
    <location>
        <begin position="171"/>
        <end position="188"/>
    </location>
</feature>
<protein>
    <recommendedName>
        <fullName evidence="6">ZZ-type domain-containing protein</fullName>
    </recommendedName>
</protein>
<dbReference type="InterPro" id="IPR052260">
    <property type="entry name" value="Autophagy_Rcpt_SigReg"/>
</dbReference>
<dbReference type="GO" id="GO:0005080">
    <property type="term" value="F:protein kinase C binding"/>
    <property type="evidence" value="ECO:0007669"/>
    <property type="project" value="TreeGrafter"/>
</dbReference>
<dbReference type="GO" id="GO:0016235">
    <property type="term" value="C:aggresome"/>
    <property type="evidence" value="ECO:0007669"/>
    <property type="project" value="TreeGrafter"/>
</dbReference>
<feature type="region of interest" description="Disordered" evidence="5">
    <location>
        <begin position="166"/>
        <end position="189"/>
    </location>
</feature>
<dbReference type="Pfam" id="PF00569">
    <property type="entry name" value="ZZ"/>
    <property type="match status" value="1"/>
</dbReference>